<evidence type="ECO:0000313" key="3">
    <source>
        <dbReference type="Proteomes" id="UP000050277"/>
    </source>
</evidence>
<feature type="region of interest" description="Disordered" evidence="1">
    <location>
        <begin position="1058"/>
        <end position="1114"/>
    </location>
</feature>
<feature type="compositionally biased region" description="Low complexity" evidence="1">
    <location>
        <begin position="1058"/>
        <end position="1113"/>
    </location>
</feature>
<feature type="region of interest" description="Disordered" evidence="1">
    <location>
        <begin position="763"/>
        <end position="843"/>
    </location>
</feature>
<keyword evidence="3" id="KW-1185">Reference proteome</keyword>
<feature type="compositionally biased region" description="Low complexity" evidence="1">
    <location>
        <begin position="763"/>
        <end position="834"/>
    </location>
</feature>
<sequence length="1293" mass="134358">MKHPFSLRFIRLLSLGMVGLLIVTGALLNRPVAAQRLAPPTAKQLDQAVLQRAEALNQAPAQREVPLSIQRLRALNSPPAAPKPVAQPKPFAPVATFVVNTIADTDDGACDALGTGAGNQDCSLREAINAANANVAADTINFAIPGAGVKTIVLTSELPALQTQIQLDGCSQAGSNCSTWPMSLVVEIDGSGLSDPSAFNDTEILSVEADNSVIRGLVVNAARSPSFYTWIGINVKGDNVWITQNIIGLEADGQTANGNNTGILLYPNSNQAIIGTNGDGSNDAIEGNIIAGQTFNGISFSGGANSRISGNYIGVASDGNTGRNNRAGIEFYGPTIGNVTIGTNSDGISDSAERNIISGNILGISISDSSNNRISGNYIGLNATGTAAAANDTGIQISGNTIETIIGTNGDGVRDAVEGNVISGNGAEGVQIAEFSGGSSGFPTDNVIAGNIIGLDPTGTTAVGNQRGVVVRFGPNGTRIGTNGDGMSDALERNIISGNSDLGVGVGGGNQPITDTIISGNYIGTDSTGLVARPNRAGVQIQNEVAGLVLGTDGDETADEAEGNLISGNDSNGVNFVFDPTNVTVQGNRIGVALDNSPLGNQGDGIMLAELGELAPSNIKIGGEGLLSENIIAFNTDLGIDINNDGPTSNDLDDLDAGPNSTQNYPVVTNVVDNGTTVTIQGTLNSTASQEFRLAFYSNATCDASGYGEGQQFLESDFFTTNAAGYSTFTKLFPSPAPNITILATNTTTNETSEFSQCWVAPEPTNTPTFTPSNTPTNTATNTPSNTPTNTATNTPTFTPSNTPTNTATNTPSNTPTNTATNIPSNTPTPSNTALPVTPTTPPSACVPGSNLQVLFSDSVSSEPLWNVSGTGPTWTLDSSSFNSPSLSWHADNPETISDQRLTTMASITIPAGASDVTLYFNHNYSFEFDTEGGGGEPTPMPERSAKRNNTPFDIYYDGGVVEYSTDGSTFNDLGSFFTSSGYDDVLTLESDNPLSGRSAFVGMSGDYPVYIEETANLTSLAGQTVWLRFRMGSDSLVSAPGWNVDDIVVAGCVPSAATNTPTTTATPTATNTATATATNTPTPTTTPTATNTATATATNTPTSTPTNTATATGTPFVGTSRNFLPLVIRNCYPDLVVSSITVEQQLEVIVTNQGNCAVNEAFWVDLYLAPNPAPSHVNQQWWDVAQQGIVWGVTQSLEPGQSISLQPYDQYYSTSRSAWSNRIAAQTKIYVQADAYNAATNYGAVLEVHEALNGEYNNLLSITTSNNFSQPTGQRQQLASERGLPARPATSK</sequence>
<dbReference type="InterPro" id="IPR011050">
    <property type="entry name" value="Pectin_lyase_fold/virulence"/>
</dbReference>
<dbReference type="PANTHER" id="PTHR46155:SF1">
    <property type="entry name" value="BIFUNCTIONAL INHIBITOR_LIPID-TRANSFER PROTEIN_SEED STORAGE 2S ALBUMIN SUPERFAMILY PROTEIN"/>
    <property type="match status" value="1"/>
</dbReference>
<gene>
    <name evidence="2" type="ORF">SE18_21665</name>
</gene>
<dbReference type="EMBL" id="LGKP01000035">
    <property type="protein sequence ID" value="KPL81284.1"/>
    <property type="molecule type" value="Genomic_DNA"/>
</dbReference>
<dbReference type="SUPFAM" id="SSF51126">
    <property type="entry name" value="Pectin lyase-like"/>
    <property type="match status" value="2"/>
</dbReference>
<feature type="region of interest" description="Disordered" evidence="1">
    <location>
        <begin position="1268"/>
        <end position="1293"/>
    </location>
</feature>
<dbReference type="Proteomes" id="UP000050277">
    <property type="component" value="Unassembled WGS sequence"/>
</dbReference>
<name>A0A0P6XN90_9CHLR</name>
<dbReference type="SMART" id="SM00710">
    <property type="entry name" value="PbH1"/>
    <property type="match status" value="8"/>
</dbReference>
<reference evidence="2 3" key="1">
    <citation type="submission" date="2015-07" db="EMBL/GenBank/DDBJ databases">
        <title>Whole genome sequence of Herpetosiphon geysericola DSM 7119.</title>
        <authorList>
            <person name="Hemp J."/>
            <person name="Ward L.M."/>
            <person name="Pace L.A."/>
            <person name="Fischer W.W."/>
        </authorList>
    </citation>
    <scope>NUCLEOTIDE SEQUENCE [LARGE SCALE GENOMIC DNA]</scope>
    <source>
        <strain evidence="2 3">DSM 7119</strain>
    </source>
</reference>
<dbReference type="NCBIfam" id="TIGR04214">
    <property type="entry name" value="CSLREA_Nterm"/>
    <property type="match status" value="1"/>
</dbReference>
<dbReference type="RefSeq" id="WP_054536552.1">
    <property type="nucleotide sequence ID" value="NZ_LGKP01000035.1"/>
</dbReference>
<protein>
    <recommendedName>
        <fullName evidence="4">Right handed beta helix domain-containing protein</fullName>
    </recommendedName>
</protein>
<proteinExistence type="predicted"/>
<evidence type="ECO:0000256" key="1">
    <source>
        <dbReference type="SAM" id="MobiDB-lite"/>
    </source>
</evidence>
<evidence type="ECO:0000313" key="2">
    <source>
        <dbReference type="EMBL" id="KPL81284.1"/>
    </source>
</evidence>
<organism evidence="2 3">
    <name type="scientific">Herpetosiphon geysericola</name>
    <dbReference type="NCBI Taxonomy" id="70996"/>
    <lineage>
        <taxon>Bacteria</taxon>
        <taxon>Bacillati</taxon>
        <taxon>Chloroflexota</taxon>
        <taxon>Chloroflexia</taxon>
        <taxon>Herpetosiphonales</taxon>
        <taxon>Herpetosiphonaceae</taxon>
        <taxon>Herpetosiphon</taxon>
    </lineage>
</organism>
<evidence type="ECO:0008006" key="4">
    <source>
        <dbReference type="Google" id="ProtNLM"/>
    </source>
</evidence>
<dbReference type="PANTHER" id="PTHR46155">
    <property type="entry name" value="BIFUNCTIONAL INHIBITOR/LIPID-TRANSFER PROTEIN/SEED STORAGE 2S ALBUMIN SUPERFAMILY PROTEIN"/>
    <property type="match status" value="1"/>
</dbReference>
<feature type="compositionally biased region" description="Polar residues" evidence="1">
    <location>
        <begin position="1268"/>
        <end position="1280"/>
    </location>
</feature>
<dbReference type="InterPro" id="IPR006626">
    <property type="entry name" value="PbH1"/>
</dbReference>
<comment type="caution">
    <text evidence="2">The sequence shown here is derived from an EMBL/GenBank/DDBJ whole genome shotgun (WGS) entry which is preliminary data.</text>
</comment>
<accession>A0A0P6XN90</accession>
<dbReference type="STRING" id="70996.SE18_21665"/>
<dbReference type="InterPro" id="IPR026457">
    <property type="entry name" value="CSLREA_Nterm"/>
</dbReference>